<accession>A0ABY4BEU8</accession>
<keyword evidence="1" id="KW-1133">Transmembrane helix</keyword>
<name>A0ABY4BEU8_9BACT</name>
<feature type="transmembrane region" description="Helical" evidence="1">
    <location>
        <begin position="70"/>
        <end position="92"/>
    </location>
</feature>
<protein>
    <submittedName>
        <fullName evidence="3">Uncharacterized protein</fullName>
    </submittedName>
</protein>
<keyword evidence="1" id="KW-0472">Membrane</keyword>
<sequence length="94" mass="10114">MFSRTLLLLVCCVLPFSAQAGLDSHSDEIAGWLLGAFLVVVVGVVVLFCAAFQTRLLVWPPFSTIKGKIAVFLLVVCFAVVCGAVGLFSMFMKN</sequence>
<evidence type="ECO:0000313" key="3">
    <source>
        <dbReference type="EMBL" id="UOE36797.1"/>
    </source>
</evidence>
<dbReference type="EMBL" id="CP094538">
    <property type="protein sequence ID" value="UOE36797.1"/>
    <property type="molecule type" value="Genomic_DNA"/>
</dbReference>
<organism evidence="3 4">
    <name type="scientific">Hymenobacter monticola</name>
    <dbReference type="NCBI Taxonomy" id="1705399"/>
    <lineage>
        <taxon>Bacteria</taxon>
        <taxon>Pseudomonadati</taxon>
        <taxon>Bacteroidota</taxon>
        <taxon>Cytophagia</taxon>
        <taxon>Cytophagales</taxon>
        <taxon>Hymenobacteraceae</taxon>
        <taxon>Hymenobacter</taxon>
    </lineage>
</organism>
<gene>
    <name evidence="3" type="ORF">MTP16_25305</name>
</gene>
<feature type="chain" id="PRO_5045346115" evidence="2">
    <location>
        <begin position="21"/>
        <end position="94"/>
    </location>
</feature>
<feature type="signal peptide" evidence="2">
    <location>
        <begin position="1"/>
        <end position="20"/>
    </location>
</feature>
<dbReference type="Proteomes" id="UP000831390">
    <property type="component" value="Plasmid unnamed4"/>
</dbReference>
<proteinExistence type="predicted"/>
<keyword evidence="1" id="KW-0812">Transmembrane</keyword>
<evidence type="ECO:0000256" key="2">
    <source>
        <dbReference type="SAM" id="SignalP"/>
    </source>
</evidence>
<reference evidence="3 4" key="1">
    <citation type="submission" date="2022-03" db="EMBL/GenBank/DDBJ databases">
        <title>Hymenobactersp. isolated from the air.</title>
        <authorList>
            <person name="Won M."/>
            <person name="Kwon S.-W."/>
        </authorList>
    </citation>
    <scope>NUCLEOTIDE SEQUENCE [LARGE SCALE GENOMIC DNA]</scope>
    <source>
        <strain evidence="3 4">KACC 22596</strain>
        <plasmid evidence="3 4">unnamed4</plasmid>
    </source>
</reference>
<evidence type="ECO:0000256" key="1">
    <source>
        <dbReference type="SAM" id="Phobius"/>
    </source>
</evidence>
<keyword evidence="2" id="KW-0732">Signal</keyword>
<dbReference type="RefSeq" id="WP_243521005.1">
    <property type="nucleotide sequence ID" value="NZ_CP094538.1"/>
</dbReference>
<geneLocation type="plasmid" evidence="3 4">
    <name>unnamed4</name>
</geneLocation>
<keyword evidence="4" id="KW-1185">Reference proteome</keyword>
<keyword evidence="3" id="KW-0614">Plasmid</keyword>
<feature type="transmembrane region" description="Helical" evidence="1">
    <location>
        <begin position="30"/>
        <end position="58"/>
    </location>
</feature>
<evidence type="ECO:0000313" key="4">
    <source>
        <dbReference type="Proteomes" id="UP000831390"/>
    </source>
</evidence>